<evidence type="ECO:0000256" key="1">
    <source>
        <dbReference type="ARBA" id="ARBA00010282"/>
    </source>
</evidence>
<protein>
    <submittedName>
        <fullName evidence="3">Cysteine desufuration protein SufE</fullName>
    </submittedName>
</protein>
<dbReference type="RefSeq" id="WP_188717456.1">
    <property type="nucleotide sequence ID" value="NZ_BAABBD010000002.1"/>
</dbReference>
<dbReference type="PANTHER" id="PTHR43597">
    <property type="entry name" value="SULFUR ACCEPTOR PROTEIN CSDE"/>
    <property type="match status" value="1"/>
</dbReference>
<dbReference type="InterPro" id="IPR003808">
    <property type="entry name" value="Fe-S_metab-assoc_dom"/>
</dbReference>
<dbReference type="Proteomes" id="UP000626982">
    <property type="component" value="Unassembled WGS sequence"/>
</dbReference>
<evidence type="ECO:0000259" key="2">
    <source>
        <dbReference type="Pfam" id="PF02657"/>
    </source>
</evidence>
<dbReference type="PANTHER" id="PTHR43597:SF5">
    <property type="entry name" value="SUFE-LIKE PROTEIN 2, CHLOROPLASTIC"/>
    <property type="match status" value="1"/>
</dbReference>
<name>A0ABQ2KIT5_9MICO</name>
<proteinExistence type="inferred from homology"/>
<dbReference type="Pfam" id="PF02657">
    <property type="entry name" value="SufE"/>
    <property type="match status" value="1"/>
</dbReference>
<organism evidence="3 4">
    <name type="scientific">Agrococcus terreus</name>
    <dbReference type="NCBI Taxonomy" id="574649"/>
    <lineage>
        <taxon>Bacteria</taxon>
        <taxon>Bacillati</taxon>
        <taxon>Actinomycetota</taxon>
        <taxon>Actinomycetes</taxon>
        <taxon>Micrococcales</taxon>
        <taxon>Microbacteriaceae</taxon>
        <taxon>Agrococcus</taxon>
    </lineage>
</organism>
<keyword evidence="4" id="KW-1185">Reference proteome</keyword>
<accession>A0ABQ2KIT5</accession>
<sequence length="143" mass="15618">MTLTAGLQRAVDDFQAVAEPDRLQLLLEFADELPALPARYAEHPDLLERVAECQSPVFLFVEVDDAVHVHATAPEEAPTTRGFASILAQGLEGATPEEALAVPADMPRLLGLDRAVSPLRLRGMAGMLGRIQRQIRERLAERA</sequence>
<dbReference type="EMBL" id="BMLM01000001">
    <property type="protein sequence ID" value="GGN83339.1"/>
    <property type="molecule type" value="Genomic_DNA"/>
</dbReference>
<evidence type="ECO:0000313" key="4">
    <source>
        <dbReference type="Proteomes" id="UP000626982"/>
    </source>
</evidence>
<evidence type="ECO:0000313" key="3">
    <source>
        <dbReference type="EMBL" id="GGN83339.1"/>
    </source>
</evidence>
<dbReference type="SUPFAM" id="SSF82649">
    <property type="entry name" value="SufE/NifU"/>
    <property type="match status" value="1"/>
</dbReference>
<feature type="domain" description="Fe-S metabolism associated" evidence="2">
    <location>
        <begin position="12"/>
        <end position="134"/>
    </location>
</feature>
<comment type="caution">
    <text evidence="3">The sequence shown here is derived from an EMBL/GenBank/DDBJ whole genome shotgun (WGS) entry which is preliminary data.</text>
</comment>
<dbReference type="Gene3D" id="3.90.1010.10">
    <property type="match status" value="1"/>
</dbReference>
<comment type="similarity">
    <text evidence="1">Belongs to the SufE family.</text>
</comment>
<reference evidence="4" key="1">
    <citation type="journal article" date="2019" name="Int. J. Syst. Evol. Microbiol.">
        <title>The Global Catalogue of Microorganisms (GCM) 10K type strain sequencing project: providing services to taxonomists for standard genome sequencing and annotation.</title>
        <authorList>
            <consortium name="The Broad Institute Genomics Platform"/>
            <consortium name="The Broad Institute Genome Sequencing Center for Infectious Disease"/>
            <person name="Wu L."/>
            <person name="Ma J."/>
        </authorList>
    </citation>
    <scope>NUCLEOTIDE SEQUENCE [LARGE SCALE GENOMIC DNA]</scope>
    <source>
        <strain evidence="4">CGMCC 1.6960</strain>
    </source>
</reference>
<gene>
    <name evidence="3" type="ORF">GCM10010968_13990</name>
</gene>